<gene>
    <name evidence="1" type="ORF">MYP_446</name>
</gene>
<evidence type="ECO:0000313" key="2">
    <source>
        <dbReference type="Proteomes" id="UP000030185"/>
    </source>
</evidence>
<keyword evidence="2" id="KW-1185">Reference proteome</keyword>
<dbReference type="Proteomes" id="UP000030185">
    <property type="component" value="Unassembled WGS sequence"/>
</dbReference>
<reference evidence="1 2" key="1">
    <citation type="submission" date="2014-09" db="EMBL/GenBank/DDBJ databases">
        <title>Sporocytophaga myxococcoides PG-01 genome sequencing.</title>
        <authorList>
            <person name="Liu L."/>
            <person name="Gao P.J."/>
            <person name="Chen G.J."/>
            <person name="Wang L.S."/>
        </authorList>
    </citation>
    <scope>NUCLEOTIDE SEQUENCE [LARGE SCALE GENOMIC DNA]</scope>
    <source>
        <strain evidence="1 2">PG-01</strain>
    </source>
</reference>
<dbReference type="OrthoDB" id="969785at2"/>
<comment type="caution">
    <text evidence="1">The sequence shown here is derived from an EMBL/GenBank/DDBJ whole genome shotgun (WGS) entry which is preliminary data.</text>
</comment>
<sequence length="336" mass="38815">MKNIYFLFLMIVVVGMSEKTFAQSRWIGIMPMEFNPSFAGNTGGHRIVALGGYEHSGGRAKQTSPNSSIGFMKLNSPLASISYDNFIPKIGSGIGFYMSSRKYSSGSREDENTYTSFDAFKAGLIISPKISIRGKYTIAPSIGLNYKKLRYDYQPSELLIDFDSLNYKPEHYKSDIFYLTAGLLFNTENFYIGYAHYLPTFNGARQKNSFYEERYISHNKHNYYYLDKQYGIIQAGYKFQKSKDSKTSYLLQKMIWTNRKLDLITLFISNLSFVFKYRKVLLGISTTDHFLAGVGFQTSKIKIFYSQNLDYINYQYSGELSCRVLIPNKKRTFYQF</sequence>
<dbReference type="eggNOG" id="ENOG502ZIS9">
    <property type="taxonomic scope" value="Bacteria"/>
</dbReference>
<proteinExistence type="predicted"/>
<accession>A0A098L8N3</accession>
<evidence type="ECO:0000313" key="1">
    <source>
        <dbReference type="EMBL" id="GAL83220.1"/>
    </source>
</evidence>
<dbReference type="AlphaFoldDB" id="A0A098L8N3"/>
<dbReference type="EMBL" id="BBLT01000001">
    <property type="protein sequence ID" value="GAL83220.1"/>
    <property type="molecule type" value="Genomic_DNA"/>
</dbReference>
<organism evidence="1 2">
    <name type="scientific">Sporocytophaga myxococcoides</name>
    <dbReference type="NCBI Taxonomy" id="153721"/>
    <lineage>
        <taxon>Bacteria</taxon>
        <taxon>Pseudomonadati</taxon>
        <taxon>Bacteroidota</taxon>
        <taxon>Cytophagia</taxon>
        <taxon>Cytophagales</taxon>
        <taxon>Cytophagaceae</taxon>
        <taxon>Sporocytophaga</taxon>
    </lineage>
</organism>
<dbReference type="RefSeq" id="WP_156140253.1">
    <property type="nucleotide sequence ID" value="NZ_BBLT01000001.1"/>
</dbReference>
<protein>
    <recommendedName>
        <fullName evidence="3">Type IX secretion system membrane protein PorP/SprF</fullName>
    </recommendedName>
</protein>
<evidence type="ECO:0008006" key="3">
    <source>
        <dbReference type="Google" id="ProtNLM"/>
    </source>
</evidence>
<name>A0A098L8N3_9BACT</name>